<dbReference type="GeneID" id="68119489"/>
<comment type="caution">
    <text evidence="3">The sequence shown here is derived from an EMBL/GenBank/DDBJ whole genome shotgun (WGS) entry which is preliminary data.</text>
</comment>
<feature type="region of interest" description="Disordered" evidence="1">
    <location>
        <begin position="190"/>
        <end position="282"/>
    </location>
</feature>
<evidence type="ECO:0000313" key="4">
    <source>
        <dbReference type="Proteomes" id="UP000444721"/>
    </source>
</evidence>
<dbReference type="OMA" id="RKGHYCK"/>
<dbReference type="GO" id="GO:0008270">
    <property type="term" value="F:zinc ion binding"/>
    <property type="evidence" value="ECO:0007669"/>
    <property type="project" value="InterPro"/>
</dbReference>
<name>A0A6A5BWI1_NAEFO</name>
<feature type="compositionally biased region" description="Polar residues" evidence="1">
    <location>
        <begin position="242"/>
        <end position="262"/>
    </location>
</feature>
<dbReference type="Gene3D" id="3.30.50.10">
    <property type="entry name" value="Erythroid Transcription Factor GATA-1, subunit A"/>
    <property type="match status" value="1"/>
</dbReference>
<dbReference type="VEuPathDB" id="AmoebaDB:FDP41_012274"/>
<dbReference type="VEuPathDB" id="AmoebaDB:NF0052410"/>
<evidence type="ECO:0000313" key="3">
    <source>
        <dbReference type="EMBL" id="KAF0981617.1"/>
    </source>
</evidence>
<dbReference type="SMART" id="SM00401">
    <property type="entry name" value="ZnF_GATA"/>
    <property type="match status" value="1"/>
</dbReference>
<evidence type="ECO:0000259" key="2">
    <source>
        <dbReference type="SMART" id="SM00401"/>
    </source>
</evidence>
<protein>
    <recommendedName>
        <fullName evidence="2">GATA-type domain-containing protein</fullName>
    </recommendedName>
</protein>
<dbReference type="GO" id="GO:0006355">
    <property type="term" value="P:regulation of DNA-templated transcription"/>
    <property type="evidence" value="ECO:0007669"/>
    <property type="project" value="InterPro"/>
</dbReference>
<dbReference type="AlphaFoldDB" id="A0A6A5BWI1"/>
<dbReference type="GO" id="GO:0043565">
    <property type="term" value="F:sequence-specific DNA binding"/>
    <property type="evidence" value="ECO:0007669"/>
    <property type="project" value="InterPro"/>
</dbReference>
<dbReference type="Proteomes" id="UP000444721">
    <property type="component" value="Unassembled WGS sequence"/>
</dbReference>
<dbReference type="InterPro" id="IPR013088">
    <property type="entry name" value="Znf_NHR/GATA"/>
</dbReference>
<feature type="compositionally biased region" description="Low complexity" evidence="1">
    <location>
        <begin position="303"/>
        <end position="312"/>
    </location>
</feature>
<dbReference type="InterPro" id="IPR000679">
    <property type="entry name" value="Znf_GATA"/>
</dbReference>
<dbReference type="Gene3D" id="2.60.120.650">
    <property type="entry name" value="Cupin"/>
    <property type="match status" value="1"/>
</dbReference>
<feature type="domain" description="GATA-type" evidence="2">
    <location>
        <begin position="77"/>
        <end position="143"/>
    </location>
</feature>
<dbReference type="VEuPathDB" id="AmoebaDB:NfTy_039250"/>
<dbReference type="EMBL" id="VFQX01000013">
    <property type="protein sequence ID" value="KAF0981617.1"/>
    <property type="molecule type" value="Genomic_DNA"/>
</dbReference>
<proteinExistence type="predicted"/>
<reference evidence="3 4" key="1">
    <citation type="journal article" date="2019" name="Sci. Rep.">
        <title>Nanopore sequencing improves the draft genome of the human pathogenic amoeba Naegleria fowleri.</title>
        <authorList>
            <person name="Liechti N."/>
            <person name="Schurch N."/>
            <person name="Bruggmann R."/>
            <person name="Wittwer M."/>
        </authorList>
    </citation>
    <scope>NUCLEOTIDE SEQUENCE [LARGE SCALE GENOMIC DNA]</scope>
    <source>
        <strain evidence="3 4">ATCC 30894</strain>
    </source>
</reference>
<feature type="region of interest" description="Disordered" evidence="1">
    <location>
        <begin position="300"/>
        <end position="319"/>
    </location>
</feature>
<dbReference type="OrthoDB" id="515401at2759"/>
<gene>
    <name evidence="3" type="ORF">FDP41_012274</name>
</gene>
<feature type="compositionally biased region" description="Low complexity" evidence="1">
    <location>
        <begin position="272"/>
        <end position="282"/>
    </location>
</feature>
<dbReference type="Pfam" id="PF00320">
    <property type="entry name" value="GATA"/>
    <property type="match status" value="1"/>
</dbReference>
<dbReference type="CDD" id="cd00202">
    <property type="entry name" value="ZnF_GATA"/>
    <property type="match status" value="1"/>
</dbReference>
<accession>A0A6A5BWI1</accession>
<dbReference type="SUPFAM" id="SSF57716">
    <property type="entry name" value="Glucocorticoid receptor-like (DNA-binding domain)"/>
    <property type="match status" value="1"/>
</dbReference>
<evidence type="ECO:0000256" key="1">
    <source>
        <dbReference type="SAM" id="MobiDB-lite"/>
    </source>
</evidence>
<sequence length="360" mass="40520">MLQPSLSTSTPPPPPPMKMMMNDHSFASSSQPVYTGLYSFPSMVASMQCVATPSPPLAQSSNSATLSNRTIAASATLSNVKQCANYKCGTTKTPLWRKGWTIEEPSSKNGYKPKTVFLCNKCGLHYRKGHYCKECLEIFKESDMRNEKQFWLICSHCNQWIHKKCMKETCQDETNYVCCECKENPNRTLTTKRKKKSTTTVTPKQVSSEEEEEEIVIPKRRVQHKRSYESPQEEEENDKPSETTSPVQKEGSTTHSPTSPNSMPFKKRIKGTMSPPTSPQSMMQPLKISRIYSKIASEIDGYTTETSSPTTSENEEDYSLSFSPIRMPSDGPRVFLINQPMSMNSSSAIDMLASICEQMQ</sequence>
<organism evidence="3 4">
    <name type="scientific">Naegleria fowleri</name>
    <name type="common">Brain eating amoeba</name>
    <dbReference type="NCBI Taxonomy" id="5763"/>
    <lineage>
        <taxon>Eukaryota</taxon>
        <taxon>Discoba</taxon>
        <taxon>Heterolobosea</taxon>
        <taxon>Tetramitia</taxon>
        <taxon>Eutetramitia</taxon>
        <taxon>Vahlkampfiidae</taxon>
        <taxon>Naegleria</taxon>
    </lineage>
</organism>
<dbReference type="RefSeq" id="XP_044566330.1">
    <property type="nucleotide sequence ID" value="XM_044702775.1"/>
</dbReference>
<keyword evidence="4" id="KW-1185">Reference proteome</keyword>